<dbReference type="AlphaFoldDB" id="A0A3B0UAE9"/>
<organism evidence="2">
    <name type="scientific">hydrothermal vent metagenome</name>
    <dbReference type="NCBI Taxonomy" id="652676"/>
    <lineage>
        <taxon>unclassified sequences</taxon>
        <taxon>metagenomes</taxon>
        <taxon>ecological metagenomes</taxon>
    </lineage>
</organism>
<dbReference type="EMBL" id="UOEP01000062">
    <property type="protein sequence ID" value="VAW16436.1"/>
    <property type="molecule type" value="Genomic_DNA"/>
</dbReference>
<name>A0A3B0UAE9_9ZZZZ</name>
<dbReference type="InterPro" id="IPR036116">
    <property type="entry name" value="FN3_sf"/>
</dbReference>
<dbReference type="InterPro" id="IPR033803">
    <property type="entry name" value="CBD-like_Golvesin-Xly"/>
</dbReference>
<gene>
    <name evidence="2" type="ORF">MNBD_BACTEROID01-1098</name>
</gene>
<reference evidence="2" key="1">
    <citation type="submission" date="2018-06" db="EMBL/GenBank/DDBJ databases">
        <authorList>
            <person name="Zhirakovskaya E."/>
        </authorList>
    </citation>
    <scope>NUCLEOTIDE SEQUENCE</scope>
</reference>
<dbReference type="InterPro" id="IPR013783">
    <property type="entry name" value="Ig-like_fold"/>
</dbReference>
<dbReference type="GO" id="GO:0016829">
    <property type="term" value="F:lyase activity"/>
    <property type="evidence" value="ECO:0007669"/>
    <property type="project" value="UniProtKB-KW"/>
</dbReference>
<dbReference type="SUPFAM" id="SSF53187">
    <property type="entry name" value="Zn-dependent exopeptidases"/>
    <property type="match status" value="1"/>
</dbReference>
<proteinExistence type="predicted"/>
<dbReference type="Pfam" id="PF25275">
    <property type="entry name" value="Golvesin_C"/>
    <property type="match status" value="1"/>
</dbReference>
<sequence length="994" mass="110795">MANLTVRAYSPHKRIVGHRFIFIFLCLAQLSASVTAQNDTLLISSKLKESLNTVFSKPLPAIYSGPYNYQNGKKAFIDSISLSRDGGTLELFFNNALAEMPVRDYFILQFKDSVYSHLPPPLGTPALKIFANGVLLEGLVPNYYRSKGMELDSARLPLKDKKRKAVVKKDRPFEIPAGLANSNIALWHSHGWYYESKQDRWEWQRARLFTTVEDIFPASFVIPFLVPMLENAGANTFLPRERDWQENEVIVDNDGSTGKSKFYKPKRRKKTLTGFALGDRILDNENPFLLGTAIAASGKNRDIVYLPEIPEEGWYGVYVSYAKGGGEVTYRVYHSGGFTDFKVDQRIGSGTWIYLDKFHFKKGRNKQAGKVVLLMPANKGQIVTADAVRFGGGMGLVRRNGRLSGRAKFFEGARYYLQYAGAPDTLTWDLSNGGDDYKDDYKCRGEWVDWLIGKPFGPTKNRGLEGLGIPIDLAFAFHTDAGITKDSSVIGTLAIYSTESDKAEFPDGQSKYASRDLSDLVQSQIVDDINSIYKCNWVRRGMWNAQYSEAYRPNVPTMLLELLSHQNLNDMRYGLNPKFKFDVSRAVYKGMLRFIATQNRMVYVVQPLPVDHLFAEFTDADEITLKWSPVTDPLEPSAKAEKYMVYKRIGGNGFDNGTLTDKPGLTVSKLKKGVVYGFKVTAVNAGGESFPSEVVSVGIPKNSKGDVLIVNGFDRVDSPVIFDSDSLAGVLRTLGQGVAYGFDLNTTGGQYDFNKNSEWLDDDSPGHGASYADLETTVFRGNTFDFSAVHGESILNAGYRFSTSSDEAVEQALVNLPGYSIVDLLYGEEKTSKMPGNDSLAYYSIYSEGILSQLEGFAGKGGSILISGAYIGSDILNCMHLKERINSLFGFKWRTGHAVKNGQFYSVNPEFDIRGEVNTGYNLKQYPAEAPDGIEPAGRDGKTFLRYSENNVSAGVAYKRGYKVVALGFPFECVRNRSIRDTLIKQIFNYFNKD</sequence>
<feature type="domain" description="Fibronectin type-III" evidence="1">
    <location>
        <begin position="609"/>
        <end position="702"/>
    </location>
</feature>
<accession>A0A3B0UAE9</accession>
<evidence type="ECO:0000313" key="2">
    <source>
        <dbReference type="EMBL" id="VAW16436.1"/>
    </source>
</evidence>
<dbReference type="SMART" id="SM00060">
    <property type="entry name" value="FN3"/>
    <property type="match status" value="1"/>
</dbReference>
<keyword evidence="2" id="KW-0456">Lyase</keyword>
<protein>
    <submittedName>
        <fullName evidence="2">Xanthan lyase</fullName>
    </submittedName>
</protein>
<dbReference type="CDD" id="cd00063">
    <property type="entry name" value="FN3"/>
    <property type="match status" value="1"/>
</dbReference>
<dbReference type="Gene3D" id="2.60.40.10">
    <property type="entry name" value="Immunoglobulins"/>
    <property type="match status" value="1"/>
</dbReference>
<dbReference type="SUPFAM" id="SSF49265">
    <property type="entry name" value="Fibronectin type III"/>
    <property type="match status" value="1"/>
</dbReference>
<dbReference type="Pfam" id="PF00041">
    <property type="entry name" value="fn3"/>
    <property type="match status" value="1"/>
</dbReference>
<dbReference type="Gene3D" id="3.40.630.40">
    <property type="entry name" value="Zn-dependent exopeptidases"/>
    <property type="match status" value="1"/>
</dbReference>
<dbReference type="InterPro" id="IPR003961">
    <property type="entry name" value="FN3_dom"/>
</dbReference>
<dbReference type="PROSITE" id="PS50853">
    <property type="entry name" value="FN3"/>
    <property type="match status" value="1"/>
</dbReference>
<evidence type="ECO:0000259" key="1">
    <source>
        <dbReference type="PROSITE" id="PS50853"/>
    </source>
</evidence>